<dbReference type="InterPro" id="IPR010920">
    <property type="entry name" value="LSM_dom_sf"/>
</dbReference>
<evidence type="ECO:0000256" key="4">
    <source>
        <dbReference type="ARBA" id="ARBA00022692"/>
    </source>
</evidence>
<evidence type="ECO:0000256" key="8">
    <source>
        <dbReference type="SAM" id="MobiDB-lite"/>
    </source>
</evidence>
<keyword evidence="5 7" id="KW-1133">Transmembrane helix</keyword>
<name>A0A845B660_9PROT</name>
<dbReference type="OrthoDB" id="9799209at2"/>
<comment type="caution">
    <text evidence="10">The sequence shown here is derived from an EMBL/GenBank/DDBJ whole genome shotgun (WGS) entry which is preliminary data.</text>
</comment>
<evidence type="ECO:0000313" key="10">
    <source>
        <dbReference type="EMBL" id="MXP62145.1"/>
    </source>
</evidence>
<proteinExistence type="inferred from homology"/>
<keyword evidence="7" id="KW-0406">Ion transport</keyword>
<evidence type="ECO:0000256" key="3">
    <source>
        <dbReference type="ARBA" id="ARBA00022475"/>
    </source>
</evidence>
<evidence type="ECO:0000256" key="5">
    <source>
        <dbReference type="ARBA" id="ARBA00022989"/>
    </source>
</evidence>
<comment type="caution">
    <text evidence="7">Lacks conserved residue(s) required for the propagation of feature annotation.</text>
</comment>
<dbReference type="Gene3D" id="1.10.287.1260">
    <property type="match status" value="1"/>
</dbReference>
<keyword evidence="4 7" id="KW-0812">Transmembrane</keyword>
<evidence type="ECO:0000256" key="7">
    <source>
        <dbReference type="RuleBase" id="RU369025"/>
    </source>
</evidence>
<keyword evidence="7" id="KW-0997">Cell inner membrane</keyword>
<dbReference type="InterPro" id="IPR011066">
    <property type="entry name" value="MscS_channel_C_sf"/>
</dbReference>
<dbReference type="RefSeq" id="WP_160935277.1">
    <property type="nucleotide sequence ID" value="NZ_SNVJ01000002.1"/>
</dbReference>
<dbReference type="InterPro" id="IPR045275">
    <property type="entry name" value="MscS_archaea/bacteria_type"/>
</dbReference>
<dbReference type="InterPro" id="IPR006685">
    <property type="entry name" value="MscS_channel_2nd"/>
</dbReference>
<feature type="domain" description="Mechanosensitive ion channel MscS" evidence="9">
    <location>
        <begin position="129"/>
        <end position="191"/>
    </location>
</feature>
<dbReference type="EMBL" id="SNVJ01000002">
    <property type="protein sequence ID" value="MXP62145.1"/>
    <property type="molecule type" value="Genomic_DNA"/>
</dbReference>
<evidence type="ECO:0000256" key="2">
    <source>
        <dbReference type="ARBA" id="ARBA00008017"/>
    </source>
</evidence>
<reference evidence="10 11" key="1">
    <citation type="submission" date="2019-03" db="EMBL/GenBank/DDBJ databases">
        <title>Roseomonas sp. a novel Roseomonas species isolated from Sea whip Gorgonian.</title>
        <authorList>
            <person name="Li F."/>
            <person name="Pan X."/>
            <person name="Huang S."/>
            <person name="Li Z."/>
            <person name="Meng B."/>
        </authorList>
    </citation>
    <scope>NUCLEOTIDE SEQUENCE [LARGE SCALE GENOMIC DNA]</scope>
    <source>
        <strain evidence="10 11">M0104</strain>
    </source>
</reference>
<dbReference type="AlphaFoldDB" id="A0A845B660"/>
<gene>
    <name evidence="10" type="ORF">E0493_02105</name>
</gene>
<protein>
    <recommendedName>
        <fullName evidence="7">Small-conductance mechanosensitive channel</fullName>
    </recommendedName>
</protein>
<dbReference type="SUPFAM" id="SSF82689">
    <property type="entry name" value="Mechanosensitive channel protein MscS (YggB), C-terminal domain"/>
    <property type="match status" value="1"/>
</dbReference>
<accession>A0A845B660</accession>
<dbReference type="Proteomes" id="UP000460715">
    <property type="component" value="Unassembled WGS sequence"/>
</dbReference>
<evidence type="ECO:0000313" key="11">
    <source>
        <dbReference type="Proteomes" id="UP000460715"/>
    </source>
</evidence>
<dbReference type="SUPFAM" id="SSF50182">
    <property type="entry name" value="Sm-like ribonucleoproteins"/>
    <property type="match status" value="1"/>
</dbReference>
<feature type="compositionally biased region" description="Basic and acidic residues" evidence="8">
    <location>
        <begin position="323"/>
        <end position="345"/>
    </location>
</feature>
<feature type="compositionally biased region" description="Basic and acidic residues" evidence="8">
    <location>
        <begin position="299"/>
        <end position="311"/>
    </location>
</feature>
<keyword evidence="7" id="KW-0407">Ion channel</keyword>
<dbReference type="InterPro" id="IPR023408">
    <property type="entry name" value="MscS_beta-dom_sf"/>
</dbReference>
<keyword evidence="3" id="KW-1003">Cell membrane</keyword>
<dbReference type="PANTHER" id="PTHR30221">
    <property type="entry name" value="SMALL-CONDUCTANCE MECHANOSENSITIVE CHANNEL"/>
    <property type="match status" value="1"/>
</dbReference>
<evidence type="ECO:0000256" key="1">
    <source>
        <dbReference type="ARBA" id="ARBA00004651"/>
    </source>
</evidence>
<feature type="region of interest" description="Disordered" evidence="8">
    <location>
        <begin position="299"/>
        <end position="345"/>
    </location>
</feature>
<keyword evidence="11" id="KW-1185">Reference proteome</keyword>
<feature type="transmembrane region" description="Helical" evidence="7">
    <location>
        <begin position="41"/>
        <end position="60"/>
    </location>
</feature>
<comment type="subcellular location">
    <subcellularLocation>
        <location evidence="7">Cell inner membrane</location>
        <topology evidence="7">Multi-pass membrane protein</topology>
    </subcellularLocation>
    <subcellularLocation>
        <location evidence="1">Cell membrane</location>
        <topology evidence="1">Multi-pass membrane protein</topology>
    </subcellularLocation>
</comment>
<keyword evidence="7" id="KW-0813">Transport</keyword>
<comment type="similarity">
    <text evidence="2 7">Belongs to the MscS (TC 1.A.23) family.</text>
</comment>
<evidence type="ECO:0000259" key="9">
    <source>
        <dbReference type="Pfam" id="PF00924"/>
    </source>
</evidence>
<dbReference type="Pfam" id="PF00924">
    <property type="entry name" value="MS_channel_2nd"/>
    <property type="match status" value="1"/>
</dbReference>
<dbReference type="PANTHER" id="PTHR30221:SF1">
    <property type="entry name" value="SMALL-CONDUCTANCE MECHANOSENSITIVE CHANNEL"/>
    <property type="match status" value="1"/>
</dbReference>
<dbReference type="Gene3D" id="3.30.70.100">
    <property type="match status" value="1"/>
</dbReference>
<organism evidence="10 11">
    <name type="scientific">Teichococcus coralli</name>
    <dbReference type="NCBI Taxonomy" id="2545983"/>
    <lineage>
        <taxon>Bacteria</taxon>
        <taxon>Pseudomonadati</taxon>
        <taxon>Pseudomonadota</taxon>
        <taxon>Alphaproteobacteria</taxon>
        <taxon>Acetobacterales</taxon>
        <taxon>Roseomonadaceae</taxon>
        <taxon>Roseomonas</taxon>
    </lineage>
</organism>
<dbReference type="Gene3D" id="2.30.30.60">
    <property type="match status" value="1"/>
</dbReference>
<comment type="function">
    <text evidence="7">Mechanosensitive channel that participates in the regulation of osmotic pressure changes within the cell, opening in response to stretch forces in the membrane lipid bilayer, without the need for other proteins. Contributes to normal resistance to hypoosmotic shock. Forms an ion channel of 1.0 nanosiemens conductance with a slight preference for anions.</text>
</comment>
<keyword evidence="6 7" id="KW-0472">Membrane</keyword>
<feature type="transmembrane region" description="Helical" evidence="7">
    <location>
        <begin position="81"/>
        <end position="104"/>
    </location>
</feature>
<dbReference type="InterPro" id="IPR011014">
    <property type="entry name" value="MscS_channel_TM-2"/>
</dbReference>
<dbReference type="SUPFAM" id="SSF82861">
    <property type="entry name" value="Mechanosensitive channel protein MscS (YggB), transmembrane region"/>
    <property type="match status" value="1"/>
</dbReference>
<sequence length="345" mass="37454">MPDAFAQALPSGAGSSAAEQISASVDGLQAKLEGWLDGLIVLLPNIIVAALVLGLFWLFGSITQRSFNHWAVARRRENLGAVLGGFLKLALIIAGGLLAITIVLPSLNPGDLVAGLGVGSVAIGFAFKDILQNWLAGVLILLRQPFRPGDQIVINGFEGTVEHVEARVTAIRTYDSRMVLVPNSDVYTNAVLVNTAFAKSRSQFDVGIGYGDDIRTARGVILKAIHGLEGVEAEPAPEVLVQDLAAYQVALRIFWWSDPRRHDRIHTRSRVVEAVKYALDGAGIDMPFETQVHLLHDQTDELDGRRGKQREGWPAPSGQTQRPRFEALRPEARPGGRPEQERAAE</sequence>
<evidence type="ECO:0000256" key="6">
    <source>
        <dbReference type="ARBA" id="ARBA00023136"/>
    </source>
</evidence>
<comment type="subunit">
    <text evidence="7">Homoheptamer.</text>
</comment>
<dbReference type="GO" id="GO:0008381">
    <property type="term" value="F:mechanosensitive monoatomic ion channel activity"/>
    <property type="evidence" value="ECO:0007669"/>
    <property type="project" value="InterPro"/>
</dbReference>
<dbReference type="GO" id="GO:0005886">
    <property type="term" value="C:plasma membrane"/>
    <property type="evidence" value="ECO:0007669"/>
    <property type="project" value="UniProtKB-SubCell"/>
</dbReference>